<dbReference type="GeneID" id="96746693"/>
<keyword evidence="3" id="KW-1185">Reference proteome</keyword>
<dbReference type="InterPro" id="IPR055776">
    <property type="entry name" value="DUF7352"/>
</dbReference>
<accession>A0A1R1S865</accession>
<evidence type="ECO:0000259" key="1">
    <source>
        <dbReference type="Pfam" id="PF24043"/>
    </source>
</evidence>
<dbReference type="RefSeq" id="WP_065966611.1">
    <property type="nucleotide sequence ID" value="NZ_ASQP01000469.1"/>
</dbReference>
<dbReference type="Proteomes" id="UP000186168">
    <property type="component" value="Unassembled WGS sequence"/>
</dbReference>
<gene>
    <name evidence="2" type="ORF">SPAR_36431</name>
</gene>
<proteinExistence type="predicted"/>
<evidence type="ECO:0000313" key="3">
    <source>
        <dbReference type="Proteomes" id="UP000186168"/>
    </source>
</evidence>
<feature type="domain" description="DUF7352" evidence="1">
    <location>
        <begin position="1"/>
        <end position="86"/>
    </location>
</feature>
<comment type="caution">
    <text evidence="2">The sequence shown here is derived from an EMBL/GenBank/DDBJ whole genome shotgun (WGS) entry which is preliminary data.</text>
</comment>
<reference evidence="2 3" key="1">
    <citation type="submission" date="2013-05" db="EMBL/GenBank/DDBJ databases">
        <title>Genome sequence of Streptomyces sparsogenes DSM 40356.</title>
        <authorList>
            <person name="Coyne S."/>
            <person name="Seebeck F.P."/>
        </authorList>
    </citation>
    <scope>NUCLEOTIDE SEQUENCE [LARGE SCALE GENOMIC DNA]</scope>
    <source>
        <strain evidence="2 3">DSM 40356</strain>
    </source>
</reference>
<sequence>MTRAIHRYEVPVDDCWHAVDLTGEIVHVDSRSMHTVEIWAIHGPGEPTRRGFRVYGTGHPIPDDAIHVGTAIPPGGQLVWHLLELPETT</sequence>
<dbReference type="EMBL" id="ASQP01000469">
    <property type="protein sequence ID" value="OMI34388.1"/>
    <property type="molecule type" value="Genomic_DNA"/>
</dbReference>
<organism evidence="2 3">
    <name type="scientific">Streptomyces sparsogenes DSM 40356</name>
    <dbReference type="NCBI Taxonomy" id="1331668"/>
    <lineage>
        <taxon>Bacteria</taxon>
        <taxon>Bacillati</taxon>
        <taxon>Actinomycetota</taxon>
        <taxon>Actinomycetes</taxon>
        <taxon>Kitasatosporales</taxon>
        <taxon>Streptomycetaceae</taxon>
        <taxon>Streptomyces</taxon>
    </lineage>
</organism>
<evidence type="ECO:0000313" key="2">
    <source>
        <dbReference type="EMBL" id="OMI34388.1"/>
    </source>
</evidence>
<name>A0A1R1S865_9ACTN</name>
<dbReference type="STRING" id="67365.GCA_001704635_01758"/>
<protein>
    <recommendedName>
        <fullName evidence="1">DUF7352 domain-containing protein</fullName>
    </recommendedName>
</protein>
<dbReference type="AlphaFoldDB" id="A0A1R1S865"/>
<dbReference type="Pfam" id="PF24043">
    <property type="entry name" value="DUF7352"/>
    <property type="match status" value="1"/>
</dbReference>